<dbReference type="HOGENOM" id="CLU_168444_0_0_1"/>
<reference evidence="1 2" key="1">
    <citation type="journal article" date="2012" name="BMC Genomics">
        <title>Comparative genomics of the white-rot fungi, Phanerochaete carnosa and P. chrysosporium, to elucidate the genetic basis of the distinct wood types they colonize.</title>
        <authorList>
            <person name="Suzuki H."/>
            <person name="MacDonald J."/>
            <person name="Syed K."/>
            <person name="Salamov A."/>
            <person name="Hori C."/>
            <person name="Aerts A."/>
            <person name="Henrissat B."/>
            <person name="Wiebenga A."/>
            <person name="vanKuyk P.A."/>
            <person name="Barry K."/>
            <person name="Lindquist E."/>
            <person name="LaButti K."/>
            <person name="Lapidus A."/>
            <person name="Lucas S."/>
            <person name="Coutinho P."/>
            <person name="Gong Y."/>
            <person name="Samejima M."/>
            <person name="Mahadevan R."/>
            <person name="Abou-Zaid M."/>
            <person name="de Vries R.P."/>
            <person name="Igarashi K."/>
            <person name="Yadav J.S."/>
            <person name="Grigoriev I.V."/>
            <person name="Master E.R."/>
        </authorList>
    </citation>
    <scope>NUCLEOTIDE SEQUENCE [LARGE SCALE GENOMIC DNA]</scope>
    <source>
        <strain evidence="1 2">HHB-10118-sp</strain>
    </source>
</reference>
<dbReference type="EMBL" id="JH930469">
    <property type="protein sequence ID" value="EKM58804.1"/>
    <property type="molecule type" value="Genomic_DNA"/>
</dbReference>
<dbReference type="OrthoDB" id="3222453at2759"/>
<dbReference type="GeneID" id="18914480"/>
<organism evidence="1 2">
    <name type="scientific">Phanerochaete carnosa (strain HHB-10118-sp)</name>
    <name type="common">White-rot fungus</name>
    <name type="synonym">Peniophora carnosa</name>
    <dbReference type="NCBI Taxonomy" id="650164"/>
    <lineage>
        <taxon>Eukaryota</taxon>
        <taxon>Fungi</taxon>
        <taxon>Dikarya</taxon>
        <taxon>Basidiomycota</taxon>
        <taxon>Agaricomycotina</taxon>
        <taxon>Agaricomycetes</taxon>
        <taxon>Polyporales</taxon>
        <taxon>Phanerochaetaceae</taxon>
        <taxon>Phanerochaete</taxon>
    </lineage>
</organism>
<accession>K5WIA0</accession>
<name>K5WIA0_PHACS</name>
<keyword evidence="2" id="KW-1185">Reference proteome</keyword>
<protein>
    <submittedName>
        <fullName evidence="1">Uncharacterized protein</fullName>
    </submittedName>
</protein>
<gene>
    <name evidence="1" type="ORF">PHACADRAFT_248889</name>
</gene>
<dbReference type="AlphaFoldDB" id="K5WIA0"/>
<dbReference type="InParanoid" id="K5WIA0"/>
<proteinExistence type="predicted"/>
<dbReference type="STRING" id="650164.K5WIA0"/>
<dbReference type="KEGG" id="pco:PHACADRAFT_248889"/>
<evidence type="ECO:0000313" key="2">
    <source>
        <dbReference type="Proteomes" id="UP000008370"/>
    </source>
</evidence>
<dbReference type="Proteomes" id="UP000008370">
    <property type="component" value="Unassembled WGS sequence"/>
</dbReference>
<sequence length="102" mass="11405">MYSSCLQTLCLGHALWHPEPHESGEPQVGDVGCVHEGAFIRLFNLDTSASEKKVTFWDPPFDITEPLPRGMLKIDRRQRPLVPGHYCSHGVESTQMQSSADV</sequence>
<dbReference type="RefSeq" id="XP_007391396.1">
    <property type="nucleotide sequence ID" value="XM_007391334.1"/>
</dbReference>
<evidence type="ECO:0000313" key="1">
    <source>
        <dbReference type="EMBL" id="EKM58804.1"/>
    </source>
</evidence>